<keyword evidence="3" id="KW-1185">Reference proteome</keyword>
<feature type="non-terminal residue" evidence="2">
    <location>
        <position position="91"/>
    </location>
</feature>
<dbReference type="EMBL" id="CAJVQB010146216">
    <property type="protein sequence ID" value="CAG8855134.1"/>
    <property type="molecule type" value="Genomic_DNA"/>
</dbReference>
<feature type="non-terminal residue" evidence="2">
    <location>
        <position position="1"/>
    </location>
</feature>
<accession>A0ABN7XMH4</accession>
<gene>
    <name evidence="2" type="ORF">GMARGA_LOCUS43955</name>
</gene>
<evidence type="ECO:0000313" key="3">
    <source>
        <dbReference type="Proteomes" id="UP000789901"/>
    </source>
</evidence>
<feature type="transmembrane region" description="Helical" evidence="1">
    <location>
        <begin position="12"/>
        <end position="28"/>
    </location>
</feature>
<sequence>TSNWVIVNINEYVRWLGLWVLMSAFLVADHRFYWRTNSEITQPIVPFNFQRWMISYHTLVTPNELDAPNFNDPLYPVRSFINAFNSNLIEA</sequence>
<evidence type="ECO:0000313" key="2">
    <source>
        <dbReference type="EMBL" id="CAG8855134.1"/>
    </source>
</evidence>
<keyword evidence="1" id="KW-1133">Transmembrane helix</keyword>
<reference evidence="2 3" key="1">
    <citation type="submission" date="2021-06" db="EMBL/GenBank/DDBJ databases">
        <authorList>
            <person name="Kallberg Y."/>
            <person name="Tangrot J."/>
            <person name="Rosling A."/>
        </authorList>
    </citation>
    <scope>NUCLEOTIDE SEQUENCE [LARGE SCALE GENOMIC DNA]</scope>
    <source>
        <strain evidence="2 3">120-4 pot B 10/14</strain>
    </source>
</reference>
<dbReference type="Proteomes" id="UP000789901">
    <property type="component" value="Unassembled WGS sequence"/>
</dbReference>
<comment type="caution">
    <text evidence="2">The sequence shown here is derived from an EMBL/GenBank/DDBJ whole genome shotgun (WGS) entry which is preliminary data.</text>
</comment>
<name>A0ABN7XMH4_GIGMA</name>
<keyword evidence="1" id="KW-0472">Membrane</keyword>
<keyword evidence="1" id="KW-0812">Transmembrane</keyword>
<evidence type="ECO:0000256" key="1">
    <source>
        <dbReference type="SAM" id="Phobius"/>
    </source>
</evidence>
<proteinExistence type="predicted"/>
<protein>
    <submittedName>
        <fullName evidence="2">8611_t:CDS:1</fullName>
    </submittedName>
</protein>
<organism evidence="2 3">
    <name type="scientific">Gigaspora margarita</name>
    <dbReference type="NCBI Taxonomy" id="4874"/>
    <lineage>
        <taxon>Eukaryota</taxon>
        <taxon>Fungi</taxon>
        <taxon>Fungi incertae sedis</taxon>
        <taxon>Mucoromycota</taxon>
        <taxon>Glomeromycotina</taxon>
        <taxon>Glomeromycetes</taxon>
        <taxon>Diversisporales</taxon>
        <taxon>Gigasporaceae</taxon>
        <taxon>Gigaspora</taxon>
    </lineage>
</organism>